<dbReference type="InterPro" id="IPR036864">
    <property type="entry name" value="Zn2-C6_fun-type_DNA-bd_sf"/>
</dbReference>
<dbReference type="PANTHER" id="PTHR47256:SF1">
    <property type="entry name" value="ZN(II)2CYS6 TRANSCRIPTION FACTOR (EUROFUNG)"/>
    <property type="match status" value="1"/>
</dbReference>
<feature type="domain" description="Zn(2)-C6 fungal-type" evidence="3">
    <location>
        <begin position="45"/>
        <end position="75"/>
    </location>
</feature>
<dbReference type="SMART" id="SM00066">
    <property type="entry name" value="GAL4"/>
    <property type="match status" value="1"/>
</dbReference>
<dbReference type="GeneID" id="41991792"/>
<dbReference type="SUPFAM" id="SSF57701">
    <property type="entry name" value="Zn2/Cys6 DNA-binding domain"/>
    <property type="match status" value="1"/>
</dbReference>
<evidence type="ECO:0000313" key="5">
    <source>
        <dbReference type="Proteomes" id="UP000253153"/>
    </source>
</evidence>
<dbReference type="InterPro" id="IPR053187">
    <property type="entry name" value="Notoamide_regulator"/>
</dbReference>
<dbReference type="CDD" id="cd00067">
    <property type="entry name" value="GAL4"/>
    <property type="match status" value="1"/>
</dbReference>
<name>A0A366S853_9HYPO</name>
<dbReference type="Gene3D" id="4.10.240.10">
    <property type="entry name" value="Zn(2)-C6 fungal-type DNA-binding domain"/>
    <property type="match status" value="1"/>
</dbReference>
<evidence type="ECO:0000259" key="3">
    <source>
        <dbReference type="PROSITE" id="PS50048"/>
    </source>
</evidence>
<keyword evidence="1" id="KW-0539">Nucleus</keyword>
<dbReference type="RefSeq" id="XP_031019447.1">
    <property type="nucleotide sequence ID" value="XM_031156496.1"/>
</dbReference>
<dbReference type="EMBL" id="QKXC01000049">
    <property type="protein sequence ID" value="RBR24856.1"/>
    <property type="molecule type" value="Genomic_DNA"/>
</dbReference>
<dbReference type="CDD" id="cd12148">
    <property type="entry name" value="fungal_TF_MHR"/>
    <property type="match status" value="1"/>
</dbReference>
<comment type="caution">
    <text evidence="4">The sequence shown here is derived from an EMBL/GenBank/DDBJ whole genome shotgun (WGS) entry which is preliminary data.</text>
</comment>
<dbReference type="Pfam" id="PF00172">
    <property type="entry name" value="Zn_clus"/>
    <property type="match status" value="1"/>
</dbReference>
<sequence length="715" mass="79501">MTPSSTKLRSLLPRSSESPDKVTTPSDITGLPPRRRVSRTKVVTACRPCRKKKIKCDGALPQCGVCRYKMRSCDYPTEEALVGNLVKEQKTLQDNVESFTTLFRYLQDRPASEANSLFERIRNGLSIDSALEFVKAEGNNSTLAYRNSHTAKVKPTQETKDCNVLFGNDTLSIEASAAVVQTLRHGVDCFFSYLGTMFPIYTKSEVDLIMNTFLASEPSPDDMVDKRVAYGELLAICALGLQYDKQTSSSVGANICTQFFEKAQLFVDYVLEKSPLRAMRICFCLGCYSVIAKSSLAITYTDRGILIGSSTGLNVGERPSYLSESEFKGYIKTLKAVITVRSWVTATLGHIPSPEISRCIHETREQMDDDKLDCTGEDDVIDMLQQKMAQITVLKANILRTAACFKVLSSAVLRQMHNDLELWRSSLPVYMRLEALVQSPTISPDQRRVTFYMHMFYMSALILKARALLATQGEIVTCSRDSEATSAIIQGVHAARSSARLLALILDEKAVVKNCWLTIFLVGGASLFRQQDITLSDKCVEILKLCAARDRIAHAFHVRISEYQDILKDHLPKITADQVDSAAFDDDSLDSSYLFAQTHGTAELDRLMQELWAMLCYPLNLLKGSKETSIHYPTIVEASVNTDINFAQHLALSFGRADDDGPIGLSPRSNSPRGSDGFEKEVEGYVSGSVPYEWEVLPGIKCARFEVESRCSVQA</sequence>
<dbReference type="PROSITE" id="PS00463">
    <property type="entry name" value="ZN2_CY6_FUNGAL_1"/>
    <property type="match status" value="1"/>
</dbReference>
<evidence type="ECO:0000313" key="4">
    <source>
        <dbReference type="EMBL" id="RBR24856.1"/>
    </source>
</evidence>
<protein>
    <recommendedName>
        <fullName evidence="3">Zn(2)-C6 fungal-type domain-containing protein</fullName>
    </recommendedName>
</protein>
<evidence type="ECO:0000256" key="1">
    <source>
        <dbReference type="ARBA" id="ARBA00023242"/>
    </source>
</evidence>
<dbReference type="Proteomes" id="UP000253153">
    <property type="component" value="Unassembled WGS sequence"/>
</dbReference>
<keyword evidence="5" id="KW-1185">Reference proteome</keyword>
<proteinExistence type="predicted"/>
<dbReference type="GO" id="GO:0008270">
    <property type="term" value="F:zinc ion binding"/>
    <property type="evidence" value="ECO:0007669"/>
    <property type="project" value="InterPro"/>
</dbReference>
<feature type="region of interest" description="Disordered" evidence="2">
    <location>
        <begin position="661"/>
        <end position="680"/>
    </location>
</feature>
<feature type="region of interest" description="Disordered" evidence="2">
    <location>
        <begin position="1"/>
        <end position="34"/>
    </location>
</feature>
<dbReference type="InterPro" id="IPR001138">
    <property type="entry name" value="Zn2Cys6_DnaBD"/>
</dbReference>
<accession>A0A366S853</accession>
<dbReference type="GO" id="GO:0000981">
    <property type="term" value="F:DNA-binding transcription factor activity, RNA polymerase II-specific"/>
    <property type="evidence" value="ECO:0007669"/>
    <property type="project" value="InterPro"/>
</dbReference>
<dbReference type="AlphaFoldDB" id="A0A366S853"/>
<evidence type="ECO:0000256" key="2">
    <source>
        <dbReference type="SAM" id="MobiDB-lite"/>
    </source>
</evidence>
<dbReference type="PANTHER" id="PTHR47256">
    <property type="entry name" value="ZN(II)2CYS6 TRANSCRIPTION FACTOR (EUROFUNG)-RELATED"/>
    <property type="match status" value="1"/>
</dbReference>
<dbReference type="OrthoDB" id="1919336at2759"/>
<organism evidence="4 5">
    <name type="scientific">Fusarium coffeatum</name>
    <dbReference type="NCBI Taxonomy" id="231269"/>
    <lineage>
        <taxon>Eukaryota</taxon>
        <taxon>Fungi</taxon>
        <taxon>Dikarya</taxon>
        <taxon>Ascomycota</taxon>
        <taxon>Pezizomycotina</taxon>
        <taxon>Sordariomycetes</taxon>
        <taxon>Hypocreomycetidae</taxon>
        <taxon>Hypocreales</taxon>
        <taxon>Nectriaceae</taxon>
        <taxon>Fusarium</taxon>
        <taxon>Fusarium incarnatum-equiseti species complex</taxon>
    </lineage>
</organism>
<dbReference type="PROSITE" id="PS50048">
    <property type="entry name" value="ZN2_CY6_FUNGAL_2"/>
    <property type="match status" value="1"/>
</dbReference>
<gene>
    <name evidence="4" type="ORF">FIESC28_02346</name>
</gene>
<reference evidence="4 5" key="1">
    <citation type="submission" date="2018-06" db="EMBL/GenBank/DDBJ databases">
        <title>Fusarium incarnatum-equiseti species complex species 28.</title>
        <authorList>
            <person name="Gardiner D.M."/>
        </authorList>
    </citation>
    <scope>NUCLEOTIDE SEQUENCE [LARGE SCALE GENOMIC DNA]</scope>
    <source>
        <strain evidence="4 5">FIESC_28</strain>
    </source>
</reference>